<keyword evidence="3" id="KW-1185">Reference proteome</keyword>
<dbReference type="InterPro" id="IPR007329">
    <property type="entry name" value="FMN-bd"/>
</dbReference>
<feature type="domain" description="FMN-binding" evidence="1">
    <location>
        <begin position="76"/>
        <end position="164"/>
    </location>
</feature>
<gene>
    <name evidence="2" type="ORF">HZI73_08500</name>
</gene>
<dbReference type="SMART" id="SM00900">
    <property type="entry name" value="FMN_bind"/>
    <property type="match status" value="1"/>
</dbReference>
<dbReference type="GO" id="GO:0016020">
    <property type="term" value="C:membrane"/>
    <property type="evidence" value="ECO:0007669"/>
    <property type="project" value="InterPro"/>
</dbReference>
<protein>
    <submittedName>
        <fullName evidence="2">FMN-binding protein</fullName>
    </submittedName>
</protein>
<dbReference type="AlphaFoldDB" id="A0A8J8MIA5"/>
<accession>A0A8J8MIA5</accession>
<dbReference type="RefSeq" id="WP_212697821.1">
    <property type="nucleotide sequence ID" value="NZ_CP058649.1"/>
</dbReference>
<reference evidence="2" key="1">
    <citation type="submission" date="2020-07" db="EMBL/GenBank/DDBJ databases">
        <title>Vallitalea pronyensis genome.</title>
        <authorList>
            <person name="Postec A."/>
        </authorList>
    </citation>
    <scope>NUCLEOTIDE SEQUENCE</scope>
    <source>
        <strain evidence="2">FatNI3</strain>
    </source>
</reference>
<evidence type="ECO:0000259" key="1">
    <source>
        <dbReference type="SMART" id="SM00900"/>
    </source>
</evidence>
<name>A0A8J8MIA5_9FIRM</name>
<dbReference type="EMBL" id="CP058649">
    <property type="protein sequence ID" value="QUI22337.1"/>
    <property type="molecule type" value="Genomic_DNA"/>
</dbReference>
<dbReference type="Proteomes" id="UP000683246">
    <property type="component" value="Chromosome"/>
</dbReference>
<sequence>MKKYFVVGLIMILCGIGIGQIVRKEPQNPYENRFASLLEDYDATYNERIEKSESDEILRVYDLQNNQTGYMVVNQGYEDVILMYVVLSEEDIEQVDILYQNETKDYGGYVEEAWFLKRLMLPVTHKLQVVKMKKERPGDVVAITGATVTSKAVVEGINTCLEENGGIR</sequence>
<organism evidence="2 3">
    <name type="scientific">Vallitalea pronyensis</name>
    <dbReference type="NCBI Taxonomy" id="1348613"/>
    <lineage>
        <taxon>Bacteria</taxon>
        <taxon>Bacillati</taxon>
        <taxon>Bacillota</taxon>
        <taxon>Clostridia</taxon>
        <taxon>Lachnospirales</taxon>
        <taxon>Vallitaleaceae</taxon>
        <taxon>Vallitalea</taxon>
    </lineage>
</organism>
<dbReference type="KEGG" id="vpy:HZI73_08500"/>
<proteinExistence type="predicted"/>
<dbReference type="Pfam" id="PF04205">
    <property type="entry name" value="FMN_bind"/>
    <property type="match status" value="1"/>
</dbReference>
<evidence type="ECO:0000313" key="3">
    <source>
        <dbReference type="Proteomes" id="UP000683246"/>
    </source>
</evidence>
<evidence type="ECO:0000313" key="2">
    <source>
        <dbReference type="EMBL" id="QUI22337.1"/>
    </source>
</evidence>
<dbReference type="GO" id="GO:0010181">
    <property type="term" value="F:FMN binding"/>
    <property type="evidence" value="ECO:0007669"/>
    <property type="project" value="InterPro"/>
</dbReference>